<reference evidence="1 2" key="1">
    <citation type="journal article" date="2018" name="Front. Plant Sci.">
        <title>Red Clover (Trifolium pratense) and Zigzag Clover (T. medium) - A Picture of Genomic Similarities and Differences.</title>
        <authorList>
            <person name="Dluhosova J."/>
            <person name="Istvanek J."/>
            <person name="Nedelnik J."/>
            <person name="Repkova J."/>
        </authorList>
    </citation>
    <scope>NUCLEOTIDE SEQUENCE [LARGE SCALE GENOMIC DNA]</scope>
    <source>
        <strain evidence="2">cv. 10/8</strain>
        <tissue evidence="1">Leaf</tissue>
    </source>
</reference>
<dbReference type="AlphaFoldDB" id="A0A392R7K3"/>
<dbReference type="Proteomes" id="UP000265520">
    <property type="component" value="Unassembled WGS sequence"/>
</dbReference>
<accession>A0A392R7K3</accession>
<dbReference type="EMBL" id="LXQA010197043">
    <property type="protein sequence ID" value="MCI32598.1"/>
    <property type="molecule type" value="Genomic_DNA"/>
</dbReference>
<protein>
    <submittedName>
        <fullName evidence="1">Uncharacterized protein</fullName>
    </submittedName>
</protein>
<organism evidence="1 2">
    <name type="scientific">Trifolium medium</name>
    <dbReference type="NCBI Taxonomy" id="97028"/>
    <lineage>
        <taxon>Eukaryota</taxon>
        <taxon>Viridiplantae</taxon>
        <taxon>Streptophyta</taxon>
        <taxon>Embryophyta</taxon>
        <taxon>Tracheophyta</taxon>
        <taxon>Spermatophyta</taxon>
        <taxon>Magnoliopsida</taxon>
        <taxon>eudicotyledons</taxon>
        <taxon>Gunneridae</taxon>
        <taxon>Pentapetalae</taxon>
        <taxon>rosids</taxon>
        <taxon>fabids</taxon>
        <taxon>Fabales</taxon>
        <taxon>Fabaceae</taxon>
        <taxon>Papilionoideae</taxon>
        <taxon>50 kb inversion clade</taxon>
        <taxon>NPAAA clade</taxon>
        <taxon>Hologalegina</taxon>
        <taxon>IRL clade</taxon>
        <taxon>Trifolieae</taxon>
        <taxon>Trifolium</taxon>
    </lineage>
</organism>
<evidence type="ECO:0000313" key="2">
    <source>
        <dbReference type="Proteomes" id="UP000265520"/>
    </source>
</evidence>
<comment type="caution">
    <text evidence="1">The sequence shown here is derived from an EMBL/GenBank/DDBJ whole genome shotgun (WGS) entry which is preliminary data.</text>
</comment>
<evidence type="ECO:0000313" key="1">
    <source>
        <dbReference type="EMBL" id="MCI32598.1"/>
    </source>
</evidence>
<proteinExistence type="predicted"/>
<keyword evidence="2" id="KW-1185">Reference proteome</keyword>
<feature type="non-terminal residue" evidence="1">
    <location>
        <position position="82"/>
    </location>
</feature>
<sequence length="82" mass="9320">MYQIDLPQRASPHEALSDPKPIIISLDADNSESDKEAEVNLQNIIAFHEAHSAVGREVNQQEFHYQWTKIVSQTFEEGKSVL</sequence>
<name>A0A392R7K3_9FABA</name>